<name>A0A3P7MTA3_DIBLA</name>
<dbReference type="Proteomes" id="UP000281553">
    <property type="component" value="Unassembled WGS sequence"/>
</dbReference>
<protein>
    <submittedName>
        <fullName evidence="1">Uncharacterized protein</fullName>
    </submittedName>
</protein>
<gene>
    <name evidence="1" type="ORF">DILT_LOCUS16112</name>
</gene>
<organism evidence="1 2">
    <name type="scientific">Dibothriocephalus latus</name>
    <name type="common">Fish tapeworm</name>
    <name type="synonym">Diphyllobothrium latum</name>
    <dbReference type="NCBI Taxonomy" id="60516"/>
    <lineage>
        <taxon>Eukaryota</taxon>
        <taxon>Metazoa</taxon>
        <taxon>Spiralia</taxon>
        <taxon>Lophotrochozoa</taxon>
        <taxon>Platyhelminthes</taxon>
        <taxon>Cestoda</taxon>
        <taxon>Eucestoda</taxon>
        <taxon>Diphyllobothriidea</taxon>
        <taxon>Diphyllobothriidae</taxon>
        <taxon>Dibothriocephalus</taxon>
    </lineage>
</organism>
<evidence type="ECO:0000313" key="1">
    <source>
        <dbReference type="EMBL" id="VDN32945.1"/>
    </source>
</evidence>
<keyword evidence="2" id="KW-1185">Reference proteome</keyword>
<evidence type="ECO:0000313" key="2">
    <source>
        <dbReference type="Proteomes" id="UP000281553"/>
    </source>
</evidence>
<sequence length="125" mass="14243">MDATLKTVHNSASEEFTMLAAELAASQRVFDEFVKRCERINDYLSDYGDTIFNFSLPRDELINAISKEICAQAPINYDHQAHELADNICAELFELMFKRHRLVNSLMELVDGTPSDLIFSLIPVE</sequence>
<dbReference type="EMBL" id="UYRU01082959">
    <property type="protein sequence ID" value="VDN32945.1"/>
    <property type="molecule type" value="Genomic_DNA"/>
</dbReference>
<reference evidence="1 2" key="1">
    <citation type="submission" date="2018-11" db="EMBL/GenBank/DDBJ databases">
        <authorList>
            <consortium name="Pathogen Informatics"/>
        </authorList>
    </citation>
    <scope>NUCLEOTIDE SEQUENCE [LARGE SCALE GENOMIC DNA]</scope>
</reference>
<dbReference type="AlphaFoldDB" id="A0A3P7MTA3"/>
<proteinExistence type="predicted"/>
<accession>A0A3P7MTA3</accession>